<proteinExistence type="predicted"/>
<sequence>MSDSDRVPRFPNDVVSPANRADGNEEREWQPVIEIREDQSCSGESTLKIVSRSQVESGEDFAVEALIDGRVVAIFRHAGDWYAMDGMCSHQGGPLAEGVVRDGCVTCPWHGWQYDLATGIQMINRQPLQESFPVRQLEDRVEISLT</sequence>
<evidence type="ECO:0000313" key="8">
    <source>
        <dbReference type="Proteomes" id="UP000536179"/>
    </source>
</evidence>
<keyword evidence="2" id="KW-0479">Metal-binding</keyword>
<dbReference type="EMBL" id="JACHXU010000030">
    <property type="protein sequence ID" value="MBB3210012.1"/>
    <property type="molecule type" value="Genomic_DNA"/>
</dbReference>
<keyword evidence="1" id="KW-0001">2Fe-2S</keyword>
<evidence type="ECO:0000256" key="5">
    <source>
        <dbReference type="SAM" id="MobiDB-lite"/>
    </source>
</evidence>
<dbReference type="PANTHER" id="PTHR21496:SF23">
    <property type="entry name" value="3-PHENYLPROPIONATE_CINNAMIC ACID DIOXYGENASE FERREDOXIN SUBUNIT"/>
    <property type="match status" value="1"/>
</dbReference>
<dbReference type="AlphaFoldDB" id="A0A7W5E565"/>
<keyword evidence="3" id="KW-0408">Iron</keyword>
<name>A0A7W5E565_9BACT</name>
<gene>
    <name evidence="7" type="ORF">FHS27_005858</name>
</gene>
<dbReference type="RefSeq" id="WP_184309044.1">
    <property type="nucleotide sequence ID" value="NZ_JACHXU010000030.1"/>
</dbReference>
<dbReference type="PROSITE" id="PS51296">
    <property type="entry name" value="RIESKE"/>
    <property type="match status" value="1"/>
</dbReference>
<dbReference type="Pfam" id="PF00355">
    <property type="entry name" value="Rieske"/>
    <property type="match status" value="1"/>
</dbReference>
<dbReference type="CDD" id="cd03467">
    <property type="entry name" value="Rieske"/>
    <property type="match status" value="1"/>
</dbReference>
<evidence type="ECO:0000256" key="2">
    <source>
        <dbReference type="ARBA" id="ARBA00022723"/>
    </source>
</evidence>
<dbReference type="GO" id="GO:0046872">
    <property type="term" value="F:metal ion binding"/>
    <property type="evidence" value="ECO:0007669"/>
    <property type="project" value="UniProtKB-KW"/>
</dbReference>
<dbReference type="Gene3D" id="2.102.10.10">
    <property type="entry name" value="Rieske [2Fe-2S] iron-sulphur domain"/>
    <property type="match status" value="1"/>
</dbReference>
<evidence type="ECO:0000313" key="7">
    <source>
        <dbReference type="EMBL" id="MBB3210012.1"/>
    </source>
</evidence>
<evidence type="ECO:0000256" key="1">
    <source>
        <dbReference type="ARBA" id="ARBA00022714"/>
    </source>
</evidence>
<feature type="region of interest" description="Disordered" evidence="5">
    <location>
        <begin position="1"/>
        <end position="29"/>
    </location>
</feature>
<evidence type="ECO:0000256" key="3">
    <source>
        <dbReference type="ARBA" id="ARBA00023004"/>
    </source>
</evidence>
<keyword evidence="4" id="KW-0411">Iron-sulfur</keyword>
<feature type="domain" description="Rieske" evidence="6">
    <location>
        <begin position="47"/>
        <end position="143"/>
    </location>
</feature>
<dbReference type="InterPro" id="IPR017941">
    <property type="entry name" value="Rieske_2Fe-2S"/>
</dbReference>
<organism evidence="7 8">
    <name type="scientific">Aporhodopirellula rubra</name>
    <dbReference type="NCBI Taxonomy" id="980271"/>
    <lineage>
        <taxon>Bacteria</taxon>
        <taxon>Pseudomonadati</taxon>
        <taxon>Planctomycetota</taxon>
        <taxon>Planctomycetia</taxon>
        <taxon>Pirellulales</taxon>
        <taxon>Pirellulaceae</taxon>
        <taxon>Aporhodopirellula</taxon>
    </lineage>
</organism>
<evidence type="ECO:0000256" key="4">
    <source>
        <dbReference type="ARBA" id="ARBA00023014"/>
    </source>
</evidence>
<dbReference type="Proteomes" id="UP000536179">
    <property type="component" value="Unassembled WGS sequence"/>
</dbReference>
<keyword evidence="8" id="KW-1185">Reference proteome</keyword>
<accession>A0A7W5E565</accession>
<dbReference type="InterPro" id="IPR036922">
    <property type="entry name" value="Rieske_2Fe-2S_sf"/>
</dbReference>
<comment type="caution">
    <text evidence="7">The sequence shown here is derived from an EMBL/GenBank/DDBJ whole genome shotgun (WGS) entry which is preliminary data.</text>
</comment>
<protein>
    <recommendedName>
        <fullName evidence="6">Rieske domain-containing protein</fullName>
    </recommendedName>
</protein>
<dbReference type="GO" id="GO:0051537">
    <property type="term" value="F:2 iron, 2 sulfur cluster binding"/>
    <property type="evidence" value="ECO:0007669"/>
    <property type="project" value="UniProtKB-KW"/>
</dbReference>
<dbReference type="PANTHER" id="PTHR21496">
    <property type="entry name" value="FERREDOXIN-RELATED"/>
    <property type="match status" value="1"/>
</dbReference>
<evidence type="ECO:0000259" key="6">
    <source>
        <dbReference type="PROSITE" id="PS51296"/>
    </source>
</evidence>
<reference evidence="7 8" key="1">
    <citation type="submission" date="2020-08" db="EMBL/GenBank/DDBJ databases">
        <title>Genomic Encyclopedia of Type Strains, Phase III (KMG-III): the genomes of soil and plant-associated and newly described type strains.</title>
        <authorList>
            <person name="Whitman W."/>
        </authorList>
    </citation>
    <scope>NUCLEOTIDE SEQUENCE [LARGE SCALE GENOMIC DNA]</scope>
    <source>
        <strain evidence="7 8">CECT 8075</strain>
    </source>
</reference>
<dbReference type="SUPFAM" id="SSF50022">
    <property type="entry name" value="ISP domain"/>
    <property type="match status" value="1"/>
</dbReference>